<dbReference type="EMBL" id="JSVU01000005">
    <property type="protein sequence ID" value="KJJ38278.1"/>
    <property type="molecule type" value="Genomic_DNA"/>
</dbReference>
<sequence length="307" mass="33160">MKKIYFLALAIGAFSFSSSYAQIDQTDDLESYSLGPISAQSPLWKTWSGDEGGPEDGIVTVEQASSGTQSLKIDEVGAPAGKDQLYIFDSQPDSGIYTVQFSYYVPSGNEGYFNIQGTINPGDQSPGSFLSPDLYFNPDNMTPGQGQTGDASFVWTFPHDAWFTVRMVFDMDAQTFEMWVDGTEAIPAGTFFNDLTVPYLGGIDFYAPSEFSTYYVDDIVTAFGLLGVDDISETAFSVYPNPVKDVLNISSKNAVDNVTIYDVLGKTVLTVNPGAISPKVDMSGLSSGAYLVQVTIGNATKTVKVLK</sequence>
<dbReference type="Proteomes" id="UP000033497">
    <property type="component" value="Unassembled WGS sequence"/>
</dbReference>
<evidence type="ECO:0000256" key="1">
    <source>
        <dbReference type="ARBA" id="ARBA00022729"/>
    </source>
</evidence>
<feature type="chain" id="PRO_5045753209" description="Secretion system C-terminal sorting domain-containing protein" evidence="2">
    <location>
        <begin position="22"/>
        <end position="307"/>
    </location>
</feature>
<name>A0ABR5DHN6_9FLAO</name>
<proteinExistence type="predicted"/>
<organism evidence="4 5">
    <name type="scientific">Aequorivita vladivostokensis</name>
    <dbReference type="NCBI Taxonomy" id="171194"/>
    <lineage>
        <taxon>Bacteria</taxon>
        <taxon>Pseudomonadati</taxon>
        <taxon>Bacteroidota</taxon>
        <taxon>Flavobacteriia</taxon>
        <taxon>Flavobacteriales</taxon>
        <taxon>Flavobacteriaceae</taxon>
        <taxon>Aequorivita</taxon>
    </lineage>
</organism>
<comment type="caution">
    <text evidence="4">The sequence shown here is derived from an EMBL/GenBank/DDBJ whole genome shotgun (WGS) entry which is preliminary data.</text>
</comment>
<feature type="domain" description="Secretion system C-terminal sorting" evidence="3">
    <location>
        <begin position="238"/>
        <end position="305"/>
    </location>
</feature>
<dbReference type="Gene3D" id="2.60.120.200">
    <property type="match status" value="1"/>
</dbReference>
<dbReference type="Pfam" id="PF18962">
    <property type="entry name" value="Por_Secre_tail"/>
    <property type="match status" value="1"/>
</dbReference>
<keyword evidence="1 2" id="KW-0732">Signal</keyword>
<dbReference type="NCBIfam" id="TIGR04183">
    <property type="entry name" value="Por_Secre_tail"/>
    <property type="match status" value="1"/>
</dbReference>
<evidence type="ECO:0000313" key="5">
    <source>
        <dbReference type="Proteomes" id="UP000033497"/>
    </source>
</evidence>
<keyword evidence="5" id="KW-1185">Reference proteome</keyword>
<gene>
    <name evidence="4" type="ORF">MB09_09495</name>
</gene>
<protein>
    <recommendedName>
        <fullName evidence="3">Secretion system C-terminal sorting domain-containing protein</fullName>
    </recommendedName>
</protein>
<dbReference type="RefSeq" id="WP_045080652.1">
    <property type="nucleotide sequence ID" value="NZ_JSVU01000005.1"/>
</dbReference>
<evidence type="ECO:0000313" key="4">
    <source>
        <dbReference type="EMBL" id="KJJ38278.1"/>
    </source>
</evidence>
<reference evidence="4 5" key="1">
    <citation type="submission" date="2014-10" db="EMBL/GenBank/DDBJ databases">
        <title>Genome sequencing of Vitellibacter vladivostokensis KMM 3516.</title>
        <authorList>
            <person name="Thevarajoo S."/>
            <person name="Selvaratnam C."/>
            <person name="Goh K.M."/>
            <person name="Chong C.S."/>
        </authorList>
    </citation>
    <scope>NUCLEOTIDE SEQUENCE [LARGE SCALE GENOMIC DNA]</scope>
    <source>
        <strain evidence="4 5">KMM 3516</strain>
    </source>
</reference>
<accession>A0ABR5DHN6</accession>
<feature type="signal peptide" evidence="2">
    <location>
        <begin position="1"/>
        <end position="21"/>
    </location>
</feature>
<evidence type="ECO:0000259" key="3">
    <source>
        <dbReference type="Pfam" id="PF18962"/>
    </source>
</evidence>
<evidence type="ECO:0000256" key="2">
    <source>
        <dbReference type="SAM" id="SignalP"/>
    </source>
</evidence>
<dbReference type="InterPro" id="IPR026444">
    <property type="entry name" value="Secre_tail"/>
</dbReference>